<evidence type="ECO:0000313" key="2">
    <source>
        <dbReference type="EMBL" id="MCT2581941.1"/>
    </source>
</evidence>
<accession>A0ABT2J2E9</accession>
<comment type="caution">
    <text evidence="2">The sequence shown here is derived from an EMBL/GenBank/DDBJ whole genome shotgun (WGS) entry which is preliminary data.</text>
</comment>
<organism evidence="2 3">
    <name type="scientific">Actinophytocola gossypii</name>
    <dbReference type="NCBI Taxonomy" id="2812003"/>
    <lineage>
        <taxon>Bacteria</taxon>
        <taxon>Bacillati</taxon>
        <taxon>Actinomycetota</taxon>
        <taxon>Actinomycetes</taxon>
        <taxon>Pseudonocardiales</taxon>
        <taxon>Pseudonocardiaceae</taxon>
    </lineage>
</organism>
<name>A0ABT2J2E9_9PSEU</name>
<gene>
    <name evidence="2" type="ORF">JT362_02250</name>
</gene>
<sequence>MSTTCQHGDRDCSIEEATELTVDPHNEIARDFQRAHQNPHPVASPELQRHATSPRYRTVNESAG</sequence>
<keyword evidence="3" id="KW-1185">Reference proteome</keyword>
<protein>
    <recommendedName>
        <fullName evidence="4">DUF1059 domain-containing protein</fullName>
    </recommendedName>
</protein>
<dbReference type="Proteomes" id="UP001156441">
    <property type="component" value="Unassembled WGS sequence"/>
</dbReference>
<feature type="region of interest" description="Disordered" evidence="1">
    <location>
        <begin position="33"/>
        <end position="64"/>
    </location>
</feature>
<proteinExistence type="predicted"/>
<evidence type="ECO:0008006" key="4">
    <source>
        <dbReference type="Google" id="ProtNLM"/>
    </source>
</evidence>
<dbReference type="RefSeq" id="WP_260189297.1">
    <property type="nucleotide sequence ID" value="NZ_JAFFZE010000004.1"/>
</dbReference>
<reference evidence="2 3" key="1">
    <citation type="submission" date="2021-02" db="EMBL/GenBank/DDBJ databases">
        <title>Actinophytocola xerophila sp. nov., isolated from soil of cotton cropping field.</title>
        <authorList>
            <person name="Huang R."/>
            <person name="Chen X."/>
            <person name="Ge X."/>
            <person name="Liu W."/>
        </authorList>
    </citation>
    <scope>NUCLEOTIDE SEQUENCE [LARGE SCALE GENOMIC DNA]</scope>
    <source>
        <strain evidence="2 3">S1-96</strain>
    </source>
</reference>
<evidence type="ECO:0000256" key="1">
    <source>
        <dbReference type="SAM" id="MobiDB-lite"/>
    </source>
</evidence>
<evidence type="ECO:0000313" key="3">
    <source>
        <dbReference type="Proteomes" id="UP001156441"/>
    </source>
</evidence>
<dbReference type="EMBL" id="JAFFZE010000004">
    <property type="protein sequence ID" value="MCT2581941.1"/>
    <property type="molecule type" value="Genomic_DNA"/>
</dbReference>